<dbReference type="OrthoDB" id="419770at2759"/>
<feature type="chain" id="PRO_5028522131" description="Post-GPI attachment to proteins factor 3" evidence="7">
    <location>
        <begin position="25"/>
        <end position="300"/>
    </location>
</feature>
<dbReference type="Pfam" id="PF04080">
    <property type="entry name" value="Per1"/>
    <property type="match status" value="2"/>
</dbReference>
<feature type="transmembrane region" description="Helical" evidence="7">
    <location>
        <begin position="161"/>
        <end position="184"/>
    </location>
</feature>
<dbReference type="RefSeq" id="XP_020099638.1">
    <property type="nucleotide sequence ID" value="XM_020244049.1"/>
</dbReference>
<evidence type="ECO:0000256" key="4">
    <source>
        <dbReference type="ARBA" id="ARBA00022729"/>
    </source>
</evidence>
<dbReference type="GO" id="GO:0016788">
    <property type="term" value="F:hydrolase activity, acting on ester bonds"/>
    <property type="evidence" value="ECO:0007669"/>
    <property type="project" value="TreeGrafter"/>
</dbReference>
<feature type="transmembrane region" description="Helical" evidence="7">
    <location>
        <begin position="238"/>
        <end position="254"/>
    </location>
</feature>
<keyword evidence="2 7" id="KW-0337">GPI-anchor biosynthesis</keyword>
<dbReference type="PANTHER" id="PTHR13148">
    <property type="entry name" value="PER1-RELATED"/>
    <property type="match status" value="1"/>
</dbReference>
<keyword evidence="3 7" id="KW-0812">Transmembrane</keyword>
<name>A0A6P5G1S9_ANACO</name>
<keyword evidence="7" id="KW-0333">Golgi apparatus</keyword>
<feature type="signal peptide" evidence="7">
    <location>
        <begin position="1"/>
        <end position="24"/>
    </location>
</feature>
<keyword evidence="6 7" id="KW-0472">Membrane</keyword>
<evidence type="ECO:0000256" key="3">
    <source>
        <dbReference type="ARBA" id="ARBA00022692"/>
    </source>
</evidence>
<accession>A0A6P5G1S9</accession>
<dbReference type="AlphaFoldDB" id="A0A6P5G1S9"/>
<dbReference type="GO" id="GO:0006506">
    <property type="term" value="P:GPI anchor biosynthetic process"/>
    <property type="evidence" value="ECO:0007669"/>
    <property type="project" value="UniProtKB-KW"/>
</dbReference>
<dbReference type="PANTHER" id="PTHR13148:SF0">
    <property type="entry name" value="POST-GPI ATTACHMENT TO PROTEINS FACTOR 3"/>
    <property type="match status" value="1"/>
</dbReference>
<sequence>MARGALWIIPLLLAFGCAFRSLHASPGDVDPLYRSCVEKCESTGVIGKSSIQHCQFPENDTSVENPWYMQEPLYLQWKQLNCRSDCRYHCMMQREEERQSLGLSPVKYHGKWPFERVFVFQEPLSAALSALNLLMHFIGWLSFFLLVNYKLPLRPQTKRTYYEYTGLWHIYGVLSMNAWFWSFIFHTRDFDLTEKLDYSSAVALLGWNMTVCVVMAVTQLLAWAIWAGTTRHPSRFKLWTVVIGGALAMLLEVYDFPPYKGYADAHAVWHATTIPLTYLWWSFIRDDAELRTAALVKKAK</sequence>
<feature type="transmembrane region" description="Helical" evidence="7">
    <location>
        <begin position="126"/>
        <end position="149"/>
    </location>
</feature>
<comment type="caution">
    <text evidence="7">Lacks conserved residue(s) required for the propagation of feature annotation.</text>
</comment>
<organism evidence="8 9">
    <name type="scientific">Ananas comosus</name>
    <name type="common">Pineapple</name>
    <name type="synonym">Ananas ananas</name>
    <dbReference type="NCBI Taxonomy" id="4615"/>
    <lineage>
        <taxon>Eukaryota</taxon>
        <taxon>Viridiplantae</taxon>
        <taxon>Streptophyta</taxon>
        <taxon>Embryophyta</taxon>
        <taxon>Tracheophyta</taxon>
        <taxon>Spermatophyta</taxon>
        <taxon>Magnoliopsida</taxon>
        <taxon>Liliopsida</taxon>
        <taxon>Poales</taxon>
        <taxon>Bromeliaceae</taxon>
        <taxon>Bromelioideae</taxon>
        <taxon>Ananas</taxon>
    </lineage>
</organism>
<comment type="similarity">
    <text evidence="7">Belongs to the PGAP3 family.</text>
</comment>
<reference evidence="8" key="1">
    <citation type="journal article" date="2015" name="Nat. Genet.">
        <title>The pineapple genome and the evolution of CAM photosynthesis.</title>
        <authorList>
            <person name="Ming R."/>
            <person name="VanBuren R."/>
            <person name="Wai C.M."/>
            <person name="Tang H."/>
            <person name="Schatz M.C."/>
            <person name="Bowers J.E."/>
            <person name="Lyons E."/>
            <person name="Wang M.L."/>
            <person name="Chen J."/>
            <person name="Biggers E."/>
            <person name="Zhang J."/>
            <person name="Huang L."/>
            <person name="Zhang L."/>
            <person name="Miao W."/>
            <person name="Zhang J."/>
            <person name="Ye Z."/>
            <person name="Miao C."/>
            <person name="Lin Z."/>
            <person name="Wang H."/>
            <person name="Zhou H."/>
            <person name="Yim W.C."/>
            <person name="Priest H.D."/>
            <person name="Zheng C."/>
            <person name="Woodhouse M."/>
            <person name="Edger P.P."/>
            <person name="Guyot R."/>
            <person name="Guo H.B."/>
            <person name="Guo H."/>
            <person name="Zheng G."/>
            <person name="Singh R."/>
            <person name="Sharma A."/>
            <person name="Min X."/>
            <person name="Zheng Y."/>
            <person name="Lee H."/>
            <person name="Gurtowski J."/>
            <person name="Sedlazeck F.J."/>
            <person name="Harkess A."/>
            <person name="McKain M.R."/>
            <person name="Liao Z."/>
            <person name="Fang J."/>
            <person name="Liu J."/>
            <person name="Zhang X."/>
            <person name="Zhang Q."/>
            <person name="Hu W."/>
            <person name="Qin Y."/>
            <person name="Wang K."/>
            <person name="Chen L.Y."/>
            <person name="Shirley N."/>
            <person name="Lin Y.R."/>
            <person name="Liu L.Y."/>
            <person name="Hernandez A.G."/>
            <person name="Wright C.L."/>
            <person name="Bulone V."/>
            <person name="Tuskan G.A."/>
            <person name="Heath K."/>
            <person name="Zee F."/>
            <person name="Moore P.H."/>
            <person name="Sunkar R."/>
            <person name="Leebens-Mack J.H."/>
            <person name="Mockler T."/>
            <person name="Bennetzen J.L."/>
            <person name="Freeling M."/>
            <person name="Sankoff D."/>
            <person name="Paterson A.H."/>
            <person name="Zhu X."/>
            <person name="Yang X."/>
            <person name="Smith J.A."/>
            <person name="Cushman J.C."/>
            <person name="Paull R.E."/>
            <person name="Yu Q."/>
        </authorList>
    </citation>
    <scope>NUCLEOTIDE SEQUENCE [LARGE SCALE GENOMIC DNA]</scope>
    <source>
        <strain evidence="8">cv. F153</strain>
    </source>
</reference>
<dbReference type="GO" id="GO:0000139">
    <property type="term" value="C:Golgi membrane"/>
    <property type="evidence" value="ECO:0007669"/>
    <property type="project" value="UniProtKB-SubCell"/>
</dbReference>
<evidence type="ECO:0000256" key="6">
    <source>
        <dbReference type="ARBA" id="ARBA00023136"/>
    </source>
</evidence>
<protein>
    <recommendedName>
        <fullName evidence="7">Post-GPI attachment to proteins factor 3</fullName>
    </recommendedName>
</protein>
<feature type="transmembrane region" description="Helical" evidence="7">
    <location>
        <begin position="266"/>
        <end position="284"/>
    </location>
</feature>
<reference evidence="9" key="2">
    <citation type="submission" date="2025-08" db="UniProtKB">
        <authorList>
            <consortium name="RefSeq"/>
        </authorList>
    </citation>
    <scope>IDENTIFICATION</scope>
    <source>
        <tissue evidence="9">Leaf</tissue>
    </source>
</reference>
<gene>
    <name evidence="9" type="primary">LOC109718051</name>
</gene>
<keyword evidence="5 7" id="KW-1133">Transmembrane helix</keyword>
<proteinExistence type="inferred from homology"/>
<evidence type="ECO:0000256" key="2">
    <source>
        <dbReference type="ARBA" id="ARBA00022502"/>
    </source>
</evidence>
<evidence type="ECO:0000313" key="9">
    <source>
        <dbReference type="RefSeq" id="XP_020099638.1"/>
    </source>
</evidence>
<evidence type="ECO:0000313" key="8">
    <source>
        <dbReference type="Proteomes" id="UP000515123"/>
    </source>
</evidence>
<keyword evidence="4 7" id="KW-0732">Signal</keyword>
<keyword evidence="8" id="KW-1185">Reference proteome</keyword>
<dbReference type="GO" id="GO:0005789">
    <property type="term" value="C:endoplasmic reticulum membrane"/>
    <property type="evidence" value="ECO:0007669"/>
    <property type="project" value="TreeGrafter"/>
</dbReference>
<dbReference type="Proteomes" id="UP000515123">
    <property type="component" value="Linkage group 12"/>
</dbReference>
<evidence type="ECO:0000256" key="1">
    <source>
        <dbReference type="ARBA" id="ARBA00004127"/>
    </source>
</evidence>
<evidence type="ECO:0000256" key="7">
    <source>
        <dbReference type="RuleBase" id="RU365066"/>
    </source>
</evidence>
<feature type="transmembrane region" description="Helical" evidence="7">
    <location>
        <begin position="204"/>
        <end position="226"/>
    </location>
</feature>
<dbReference type="InterPro" id="IPR007217">
    <property type="entry name" value="Per1-like"/>
</dbReference>
<dbReference type="GeneID" id="109718051"/>
<evidence type="ECO:0000256" key="5">
    <source>
        <dbReference type="ARBA" id="ARBA00022989"/>
    </source>
</evidence>
<comment type="subcellular location">
    <subcellularLocation>
        <location evidence="1">Endomembrane system</location>
        <topology evidence="1">Multi-pass membrane protein</topology>
    </subcellularLocation>
    <subcellularLocation>
        <location evidence="7">Golgi apparatus membrane</location>
        <topology evidence="7">Multi-pass membrane protein</topology>
    </subcellularLocation>
</comment>
<comment type="function">
    <text evidence="7">Involved in the lipid remodeling steps of GPI-anchor maturation.</text>
</comment>
<dbReference type="PROSITE" id="PS51257">
    <property type="entry name" value="PROKAR_LIPOPROTEIN"/>
    <property type="match status" value="1"/>
</dbReference>